<evidence type="ECO:0000256" key="1">
    <source>
        <dbReference type="SAM" id="MobiDB-lite"/>
    </source>
</evidence>
<dbReference type="AlphaFoldDB" id="A0A543I9N6"/>
<dbReference type="Proteomes" id="UP000316706">
    <property type="component" value="Unassembled WGS sequence"/>
</dbReference>
<organism evidence="2 3">
    <name type="scientific">Actinomadura hallensis</name>
    <dbReference type="NCBI Taxonomy" id="337895"/>
    <lineage>
        <taxon>Bacteria</taxon>
        <taxon>Bacillati</taxon>
        <taxon>Actinomycetota</taxon>
        <taxon>Actinomycetes</taxon>
        <taxon>Streptosporangiales</taxon>
        <taxon>Thermomonosporaceae</taxon>
        <taxon>Actinomadura</taxon>
    </lineage>
</organism>
<dbReference type="OrthoDB" id="3463488at2"/>
<gene>
    <name evidence="2" type="ORF">FHX41_0805</name>
</gene>
<dbReference type="RefSeq" id="WP_141966243.1">
    <property type="nucleotide sequence ID" value="NZ_VFPO01000001.1"/>
</dbReference>
<proteinExistence type="predicted"/>
<feature type="region of interest" description="Disordered" evidence="1">
    <location>
        <begin position="174"/>
        <end position="199"/>
    </location>
</feature>
<evidence type="ECO:0000313" key="3">
    <source>
        <dbReference type="Proteomes" id="UP000316706"/>
    </source>
</evidence>
<comment type="caution">
    <text evidence="2">The sequence shown here is derived from an EMBL/GenBank/DDBJ whole genome shotgun (WGS) entry which is preliminary data.</text>
</comment>
<reference evidence="2 3" key="1">
    <citation type="submission" date="2019-06" db="EMBL/GenBank/DDBJ databases">
        <title>Sequencing the genomes of 1000 actinobacteria strains.</title>
        <authorList>
            <person name="Klenk H.-P."/>
        </authorList>
    </citation>
    <scope>NUCLEOTIDE SEQUENCE [LARGE SCALE GENOMIC DNA]</scope>
    <source>
        <strain evidence="2 3">DSM 45043</strain>
    </source>
</reference>
<evidence type="ECO:0000313" key="2">
    <source>
        <dbReference type="EMBL" id="TQM67200.1"/>
    </source>
</evidence>
<keyword evidence="3" id="KW-1185">Reference proteome</keyword>
<protein>
    <submittedName>
        <fullName evidence="2">Uncharacterized protein</fullName>
    </submittedName>
</protein>
<name>A0A543I9N6_9ACTN</name>
<dbReference type="EMBL" id="VFPO01000001">
    <property type="protein sequence ID" value="TQM67200.1"/>
    <property type="molecule type" value="Genomic_DNA"/>
</dbReference>
<accession>A0A543I9N6</accession>
<sequence>MSDYRLSDEELASINHTFEGQWHGNYKTPDQVVESPTREEFNNLPEWQQRELFFKYSAGADAGKWDDPKNALPRGTEPERGKWTAKAEEGYEVDPDELRALASSMQYKMQIWKRKLDKVATISVSQADLGNIQGSEEFVGVVNASKAGFQEYIGAIQTAYNGVIERLKATADQYENAHSKTQSTVGGVDPSAGPVPDLS</sequence>
<feature type="region of interest" description="Disordered" evidence="1">
    <location>
        <begin position="17"/>
        <end position="38"/>
    </location>
</feature>